<evidence type="ECO:0000313" key="3">
    <source>
        <dbReference type="Proteomes" id="UP001174934"/>
    </source>
</evidence>
<comment type="caution">
    <text evidence="2">The sequence shown here is derived from an EMBL/GenBank/DDBJ whole genome shotgun (WGS) entry which is preliminary data.</text>
</comment>
<dbReference type="SUPFAM" id="SSF48264">
    <property type="entry name" value="Cytochrome P450"/>
    <property type="match status" value="1"/>
</dbReference>
<dbReference type="GO" id="GO:0020037">
    <property type="term" value="F:heme binding"/>
    <property type="evidence" value="ECO:0007669"/>
    <property type="project" value="InterPro"/>
</dbReference>
<accession>A0AA39U1Q2</accession>
<evidence type="ECO:0008006" key="4">
    <source>
        <dbReference type="Google" id="ProtNLM"/>
    </source>
</evidence>
<dbReference type="GO" id="GO:0005506">
    <property type="term" value="F:iron ion binding"/>
    <property type="evidence" value="ECO:0007669"/>
    <property type="project" value="InterPro"/>
</dbReference>
<sequence>MFSSLAWDGTMPSLPAILFTLLLLTASITIHSSRRLRHIPGPLPAKFTYAWFFRAMHAGAMLEVLPSLQQAYGRIVRVGPNAVLVGDINELLRINNVRSRYPRSDWSLNLRFDAAGETTPTLREHGPHDQRKAMLMRGYEGKGAGQVFEGAVDEQMKVLVKMLREKYVRRGENGPGGKVVAWANVARFLAIDVVTLAVTGEVWGDLATDGDVWNFFEVGDKLVPFMLSIATWAGVRRLFSAFWFLKWLGPKETDDHGLGKFMATTESQRPTLLNASRASRVASSIMARICW</sequence>
<dbReference type="AlphaFoldDB" id="A0AA39U1Q2"/>
<reference evidence="2" key="1">
    <citation type="submission" date="2023-06" db="EMBL/GenBank/DDBJ databases">
        <title>Genome-scale phylogeny and comparative genomics of the fungal order Sordariales.</title>
        <authorList>
            <consortium name="Lawrence Berkeley National Laboratory"/>
            <person name="Hensen N."/>
            <person name="Bonometti L."/>
            <person name="Westerberg I."/>
            <person name="Brannstrom I.O."/>
            <person name="Guillou S."/>
            <person name="Cros-Aarteil S."/>
            <person name="Calhoun S."/>
            <person name="Haridas S."/>
            <person name="Kuo A."/>
            <person name="Mondo S."/>
            <person name="Pangilinan J."/>
            <person name="Riley R."/>
            <person name="LaButti K."/>
            <person name="Andreopoulos B."/>
            <person name="Lipzen A."/>
            <person name="Chen C."/>
            <person name="Yanf M."/>
            <person name="Daum C."/>
            <person name="Ng V."/>
            <person name="Clum A."/>
            <person name="Steindorff A."/>
            <person name="Ohm R."/>
            <person name="Martin F."/>
            <person name="Silar P."/>
            <person name="Natvig D."/>
            <person name="Lalanne C."/>
            <person name="Gautier V."/>
            <person name="Ament-velasquez S.L."/>
            <person name="Kruys A."/>
            <person name="Hutchinson M.I."/>
            <person name="Powell A.J."/>
            <person name="Barry K."/>
            <person name="Miller A.N."/>
            <person name="Grigoriev I.V."/>
            <person name="Debuchy R."/>
            <person name="Gladieux P."/>
            <person name="Thoren M.H."/>
            <person name="Johannesson H."/>
        </authorList>
    </citation>
    <scope>NUCLEOTIDE SEQUENCE</scope>
    <source>
        <strain evidence="2">SMH3391-2</strain>
    </source>
</reference>
<evidence type="ECO:0000256" key="1">
    <source>
        <dbReference type="SAM" id="Phobius"/>
    </source>
</evidence>
<gene>
    <name evidence="2" type="ORF">B0T17DRAFT_119372</name>
</gene>
<keyword evidence="1" id="KW-0472">Membrane</keyword>
<evidence type="ECO:0000313" key="2">
    <source>
        <dbReference type="EMBL" id="KAK0610608.1"/>
    </source>
</evidence>
<dbReference type="InterPro" id="IPR036396">
    <property type="entry name" value="Cyt_P450_sf"/>
</dbReference>
<keyword evidence="1" id="KW-1133">Transmembrane helix</keyword>
<proteinExistence type="predicted"/>
<dbReference type="EMBL" id="JAULSR010000010">
    <property type="protein sequence ID" value="KAK0610608.1"/>
    <property type="molecule type" value="Genomic_DNA"/>
</dbReference>
<dbReference type="GO" id="GO:0016705">
    <property type="term" value="F:oxidoreductase activity, acting on paired donors, with incorporation or reduction of molecular oxygen"/>
    <property type="evidence" value="ECO:0007669"/>
    <property type="project" value="InterPro"/>
</dbReference>
<protein>
    <recommendedName>
        <fullName evidence="4">Cytochrome P450</fullName>
    </recommendedName>
</protein>
<dbReference type="Proteomes" id="UP001174934">
    <property type="component" value="Unassembled WGS sequence"/>
</dbReference>
<name>A0AA39U1Q2_9PEZI</name>
<keyword evidence="1" id="KW-0812">Transmembrane</keyword>
<organism evidence="2 3">
    <name type="scientific">Bombardia bombarda</name>
    <dbReference type="NCBI Taxonomy" id="252184"/>
    <lineage>
        <taxon>Eukaryota</taxon>
        <taxon>Fungi</taxon>
        <taxon>Dikarya</taxon>
        <taxon>Ascomycota</taxon>
        <taxon>Pezizomycotina</taxon>
        <taxon>Sordariomycetes</taxon>
        <taxon>Sordariomycetidae</taxon>
        <taxon>Sordariales</taxon>
        <taxon>Lasiosphaeriaceae</taxon>
        <taxon>Bombardia</taxon>
    </lineage>
</organism>
<dbReference type="GO" id="GO:0004497">
    <property type="term" value="F:monooxygenase activity"/>
    <property type="evidence" value="ECO:0007669"/>
    <property type="project" value="InterPro"/>
</dbReference>
<feature type="transmembrane region" description="Helical" evidence="1">
    <location>
        <begin position="12"/>
        <end position="30"/>
    </location>
</feature>
<dbReference type="Gene3D" id="1.10.630.10">
    <property type="entry name" value="Cytochrome P450"/>
    <property type="match status" value="1"/>
</dbReference>
<keyword evidence="3" id="KW-1185">Reference proteome</keyword>